<reference evidence="1" key="1">
    <citation type="submission" date="2021-06" db="EMBL/GenBank/DDBJ databases">
        <authorList>
            <person name="Kallberg Y."/>
            <person name="Tangrot J."/>
            <person name="Rosling A."/>
        </authorList>
    </citation>
    <scope>NUCLEOTIDE SEQUENCE</scope>
    <source>
        <strain evidence="1">IL203A</strain>
    </source>
</reference>
<dbReference type="EMBL" id="CAJVPU010022894">
    <property type="protein sequence ID" value="CAG8686800.1"/>
    <property type="molecule type" value="Genomic_DNA"/>
</dbReference>
<proteinExistence type="predicted"/>
<comment type="caution">
    <text evidence="1">The sequence shown here is derived from an EMBL/GenBank/DDBJ whole genome shotgun (WGS) entry which is preliminary data.</text>
</comment>
<name>A0ACA9P1K4_9GLOM</name>
<protein>
    <submittedName>
        <fullName evidence="1">2072_t:CDS:1</fullName>
    </submittedName>
</protein>
<dbReference type="Proteomes" id="UP000789702">
    <property type="component" value="Unassembled WGS sequence"/>
</dbReference>
<feature type="non-terminal residue" evidence="1">
    <location>
        <position position="1"/>
    </location>
</feature>
<gene>
    <name evidence="1" type="ORF">DHETER_LOCUS11009</name>
</gene>
<evidence type="ECO:0000313" key="2">
    <source>
        <dbReference type="Proteomes" id="UP000789702"/>
    </source>
</evidence>
<accession>A0ACA9P1K4</accession>
<evidence type="ECO:0000313" key="1">
    <source>
        <dbReference type="EMBL" id="CAG8686800.1"/>
    </source>
</evidence>
<keyword evidence="2" id="KW-1185">Reference proteome</keyword>
<sequence length="139" mass="16300">DDYLIENPVYFWNNLQNEVPEMAIFATRIMFIPPILAKTQEKNCSNHIQNKNINNFKQIVQINTPNSNEICYDKIISNIEFNDIDNINNNLKQFEEEDVIQMIANINNFNTNDQIIYNEVIIESSIQATYNNHEATLEN</sequence>
<feature type="non-terminal residue" evidence="1">
    <location>
        <position position="139"/>
    </location>
</feature>
<organism evidence="1 2">
    <name type="scientific">Dentiscutata heterogama</name>
    <dbReference type="NCBI Taxonomy" id="1316150"/>
    <lineage>
        <taxon>Eukaryota</taxon>
        <taxon>Fungi</taxon>
        <taxon>Fungi incertae sedis</taxon>
        <taxon>Mucoromycota</taxon>
        <taxon>Glomeromycotina</taxon>
        <taxon>Glomeromycetes</taxon>
        <taxon>Diversisporales</taxon>
        <taxon>Gigasporaceae</taxon>
        <taxon>Dentiscutata</taxon>
    </lineage>
</organism>